<dbReference type="GO" id="GO:0071949">
    <property type="term" value="F:FAD binding"/>
    <property type="evidence" value="ECO:0007669"/>
    <property type="project" value="InterPro"/>
</dbReference>
<evidence type="ECO:0000256" key="1">
    <source>
        <dbReference type="ARBA" id="ARBA00022630"/>
    </source>
</evidence>
<dbReference type="Pfam" id="PF03450">
    <property type="entry name" value="CO_deh_flav_C"/>
    <property type="match status" value="1"/>
</dbReference>
<name>A0A1M6FMP9_9FLAO</name>
<dbReference type="SUPFAM" id="SSF55447">
    <property type="entry name" value="CO dehydrogenase flavoprotein C-terminal domain-like"/>
    <property type="match status" value="1"/>
</dbReference>
<dbReference type="Pfam" id="PF00941">
    <property type="entry name" value="FAD_binding_5"/>
    <property type="match status" value="1"/>
</dbReference>
<reference evidence="6" key="1">
    <citation type="submission" date="2016-11" db="EMBL/GenBank/DDBJ databases">
        <authorList>
            <person name="Varghese N."/>
            <person name="Submissions S."/>
        </authorList>
    </citation>
    <scope>NUCLEOTIDE SEQUENCE [LARGE SCALE GENOMIC DNA]</scope>
    <source>
        <strain evidence="6">DSM 19858</strain>
    </source>
</reference>
<dbReference type="PANTHER" id="PTHR42659:SF2">
    <property type="entry name" value="XANTHINE DEHYDROGENASE SUBUNIT C-RELATED"/>
    <property type="match status" value="1"/>
</dbReference>
<keyword evidence="3" id="KW-0560">Oxidoreductase</keyword>
<dbReference type="InterPro" id="IPR016166">
    <property type="entry name" value="FAD-bd_PCMH"/>
</dbReference>
<feature type="domain" description="FAD-binding PCMH-type" evidence="4">
    <location>
        <begin position="1"/>
        <end position="177"/>
    </location>
</feature>
<dbReference type="RefSeq" id="WP_072991284.1">
    <property type="nucleotide sequence ID" value="NZ_FQYU01000002.1"/>
</dbReference>
<dbReference type="InterPro" id="IPR036683">
    <property type="entry name" value="CO_DH_flav_C_dom_sf"/>
</dbReference>
<dbReference type="InterPro" id="IPR036318">
    <property type="entry name" value="FAD-bd_PCMH-like_sf"/>
</dbReference>
<evidence type="ECO:0000259" key="4">
    <source>
        <dbReference type="PROSITE" id="PS51387"/>
    </source>
</evidence>
<dbReference type="EMBL" id="FQYU01000002">
    <property type="protein sequence ID" value="SHI98923.1"/>
    <property type="molecule type" value="Genomic_DNA"/>
</dbReference>
<accession>A0A1M6FMP9</accession>
<evidence type="ECO:0000313" key="5">
    <source>
        <dbReference type="EMBL" id="SHI98923.1"/>
    </source>
</evidence>
<protein>
    <submittedName>
        <fullName evidence="5">Carbon-monoxide dehydrogenase medium subunit</fullName>
    </submittedName>
</protein>
<dbReference type="InterPro" id="IPR051312">
    <property type="entry name" value="Diverse_Substr_Oxidored"/>
</dbReference>
<dbReference type="AlphaFoldDB" id="A0A1M6FMP9"/>
<dbReference type="PROSITE" id="PS51387">
    <property type="entry name" value="FAD_PCMH"/>
    <property type="match status" value="1"/>
</dbReference>
<dbReference type="SMART" id="SM01092">
    <property type="entry name" value="CO_deh_flav_C"/>
    <property type="match status" value="1"/>
</dbReference>
<dbReference type="STRING" id="192903.SAMN04488513_102488"/>
<dbReference type="OrthoDB" id="9814706at2"/>
<dbReference type="PANTHER" id="PTHR42659">
    <property type="entry name" value="XANTHINE DEHYDROGENASE SUBUNIT C-RELATED"/>
    <property type="match status" value="1"/>
</dbReference>
<evidence type="ECO:0000313" key="6">
    <source>
        <dbReference type="Proteomes" id="UP000184543"/>
    </source>
</evidence>
<keyword evidence="6" id="KW-1185">Reference proteome</keyword>
<proteinExistence type="predicted"/>
<organism evidence="5 6">
    <name type="scientific">Pseudozobellia thermophila</name>
    <dbReference type="NCBI Taxonomy" id="192903"/>
    <lineage>
        <taxon>Bacteria</taxon>
        <taxon>Pseudomonadati</taxon>
        <taxon>Bacteroidota</taxon>
        <taxon>Flavobacteriia</taxon>
        <taxon>Flavobacteriales</taxon>
        <taxon>Flavobacteriaceae</taxon>
        <taxon>Pseudozobellia</taxon>
    </lineage>
</organism>
<dbReference type="Gene3D" id="3.30.43.10">
    <property type="entry name" value="Uridine Diphospho-n-acetylenolpyruvylglucosamine Reductase, domain 2"/>
    <property type="match status" value="1"/>
</dbReference>
<dbReference type="Gene3D" id="3.30.390.50">
    <property type="entry name" value="CO dehydrogenase flavoprotein, C-terminal domain"/>
    <property type="match status" value="1"/>
</dbReference>
<dbReference type="Gene3D" id="3.30.465.10">
    <property type="match status" value="1"/>
</dbReference>
<dbReference type="FunFam" id="3.30.465.10:FF:000017">
    <property type="entry name" value="Xanthine dehydrogenase, FAD binding subunit"/>
    <property type="match status" value="1"/>
</dbReference>
<sequence>MIPAKFDYIKASSISEAVNLLDKHGYDAKILSGGQSLLPAMKLRLNRPEIVIDIHGIPGMDTIEETGDEVIIGANCTHTQILNSEVVYKNLNIMHQAVQTLGDVQVRNRGTIGGSLAHADPSADYPAVVLACEANIEVEGKNGKRSIAATEFFEGIFTTALEDDEIITAVRFPKIAHGTYLKFYQSASRFAVVGVAVVHEGSGVKVGITGVADTPYRATEVEKAYNGNSDAAEHAVDGVEVMSDHFADSEYRAHLAKVMVKRALEA</sequence>
<keyword evidence="1" id="KW-0285">Flavoprotein</keyword>
<gene>
    <name evidence="5" type="ORF">SAMN04488513_102488</name>
</gene>
<dbReference type="GO" id="GO:0016491">
    <property type="term" value="F:oxidoreductase activity"/>
    <property type="evidence" value="ECO:0007669"/>
    <property type="project" value="UniProtKB-KW"/>
</dbReference>
<keyword evidence="2" id="KW-0274">FAD</keyword>
<dbReference type="InterPro" id="IPR016167">
    <property type="entry name" value="FAD-bd_PCMH_sub1"/>
</dbReference>
<evidence type="ECO:0000256" key="2">
    <source>
        <dbReference type="ARBA" id="ARBA00022827"/>
    </source>
</evidence>
<dbReference type="InterPro" id="IPR002346">
    <property type="entry name" value="Mopterin_DH_FAD-bd"/>
</dbReference>
<dbReference type="SUPFAM" id="SSF56176">
    <property type="entry name" value="FAD-binding/transporter-associated domain-like"/>
    <property type="match status" value="1"/>
</dbReference>
<dbReference type="Proteomes" id="UP000184543">
    <property type="component" value="Unassembled WGS sequence"/>
</dbReference>
<evidence type="ECO:0000256" key="3">
    <source>
        <dbReference type="ARBA" id="ARBA00023002"/>
    </source>
</evidence>
<dbReference type="InterPro" id="IPR005107">
    <property type="entry name" value="CO_DH_flav_C"/>
</dbReference>
<dbReference type="InterPro" id="IPR016169">
    <property type="entry name" value="FAD-bd_PCMH_sub2"/>
</dbReference>